<evidence type="ECO:0000256" key="1">
    <source>
        <dbReference type="ARBA" id="ARBA00004651"/>
    </source>
</evidence>
<keyword evidence="8 11" id="KW-1133">Transmembrane helix</keyword>
<feature type="transmembrane region" description="Helical" evidence="11">
    <location>
        <begin position="84"/>
        <end position="105"/>
    </location>
</feature>
<gene>
    <name evidence="12" type="ORF">SDC9_126785</name>
</gene>
<evidence type="ECO:0000256" key="4">
    <source>
        <dbReference type="ARBA" id="ARBA00022617"/>
    </source>
</evidence>
<keyword evidence="10 11" id="KW-0472">Membrane</keyword>
<dbReference type="GO" id="GO:0070069">
    <property type="term" value="C:cytochrome complex"/>
    <property type="evidence" value="ECO:0007669"/>
    <property type="project" value="TreeGrafter"/>
</dbReference>
<dbReference type="GO" id="GO:0005886">
    <property type="term" value="C:plasma membrane"/>
    <property type="evidence" value="ECO:0007669"/>
    <property type="project" value="UniProtKB-SubCell"/>
</dbReference>
<feature type="transmembrane region" description="Helical" evidence="11">
    <location>
        <begin position="30"/>
        <end position="49"/>
    </location>
</feature>
<evidence type="ECO:0000256" key="9">
    <source>
        <dbReference type="ARBA" id="ARBA00023004"/>
    </source>
</evidence>
<evidence type="ECO:0000256" key="2">
    <source>
        <dbReference type="ARBA" id="ARBA00022448"/>
    </source>
</evidence>
<dbReference type="Pfam" id="PF02322">
    <property type="entry name" value="Cyt_bd_oxida_II"/>
    <property type="match status" value="1"/>
</dbReference>
<feature type="transmembrane region" description="Helical" evidence="11">
    <location>
        <begin position="55"/>
        <end position="77"/>
    </location>
</feature>
<reference evidence="12" key="1">
    <citation type="submission" date="2019-08" db="EMBL/GenBank/DDBJ databases">
        <authorList>
            <person name="Kucharzyk K."/>
            <person name="Murdoch R.W."/>
            <person name="Higgins S."/>
            <person name="Loffler F."/>
        </authorList>
    </citation>
    <scope>NUCLEOTIDE SEQUENCE</scope>
</reference>
<proteinExistence type="predicted"/>
<dbReference type="GO" id="GO:0009055">
    <property type="term" value="F:electron transfer activity"/>
    <property type="evidence" value="ECO:0007669"/>
    <property type="project" value="TreeGrafter"/>
</dbReference>
<keyword evidence="5 11" id="KW-0812">Transmembrane</keyword>
<keyword evidence="7" id="KW-0249">Electron transport</keyword>
<comment type="caution">
    <text evidence="12">The sequence shown here is derived from an EMBL/GenBank/DDBJ whole genome shotgun (WGS) entry which is preliminary data.</text>
</comment>
<keyword evidence="2" id="KW-0813">Transport</keyword>
<keyword evidence="9" id="KW-0408">Iron</keyword>
<accession>A0A645CS70</accession>
<evidence type="ECO:0000256" key="6">
    <source>
        <dbReference type="ARBA" id="ARBA00022723"/>
    </source>
</evidence>
<name>A0A645CS70_9ZZZZ</name>
<organism evidence="12">
    <name type="scientific">bioreactor metagenome</name>
    <dbReference type="NCBI Taxonomy" id="1076179"/>
    <lineage>
        <taxon>unclassified sequences</taxon>
        <taxon>metagenomes</taxon>
        <taxon>ecological metagenomes</taxon>
    </lineage>
</organism>
<evidence type="ECO:0000256" key="8">
    <source>
        <dbReference type="ARBA" id="ARBA00022989"/>
    </source>
</evidence>
<evidence type="ECO:0000256" key="11">
    <source>
        <dbReference type="SAM" id="Phobius"/>
    </source>
</evidence>
<evidence type="ECO:0000256" key="7">
    <source>
        <dbReference type="ARBA" id="ARBA00022982"/>
    </source>
</evidence>
<dbReference type="InterPro" id="IPR003317">
    <property type="entry name" value="Cyt-d_oxidase_su2"/>
</dbReference>
<evidence type="ECO:0008006" key="13">
    <source>
        <dbReference type="Google" id="ProtNLM"/>
    </source>
</evidence>
<dbReference type="GO" id="GO:0019646">
    <property type="term" value="P:aerobic electron transport chain"/>
    <property type="evidence" value="ECO:0007669"/>
    <property type="project" value="TreeGrafter"/>
</dbReference>
<feature type="transmembrane region" description="Helical" evidence="11">
    <location>
        <begin position="137"/>
        <end position="156"/>
    </location>
</feature>
<keyword evidence="3" id="KW-1003">Cell membrane</keyword>
<protein>
    <recommendedName>
        <fullName evidence="13">Cytochrome bd-I ubiquinol oxidase subunit 2</fullName>
    </recommendedName>
</protein>
<sequence length="169" mass="18460">MGFTLLGALYLQLKASGDVLPRAKRWFTTLWVVELVAFVLLIVASYTFSGVVKGFGLNAGLVLIVSFVLLALVRVFVSKGKDGLAFVFGALSVLLATASIFVALFPNVMVSSTDPAFNLTIYNASSSPYTLGVMTKVALIMVPIVLAYTAWSYWIFRKRISTKVEDLKY</sequence>
<evidence type="ECO:0000256" key="3">
    <source>
        <dbReference type="ARBA" id="ARBA00022475"/>
    </source>
</evidence>
<evidence type="ECO:0000256" key="10">
    <source>
        <dbReference type="ARBA" id="ARBA00023136"/>
    </source>
</evidence>
<dbReference type="PANTHER" id="PTHR43141:SF5">
    <property type="entry name" value="CYTOCHROME BD-I UBIQUINOL OXIDASE SUBUNIT 2"/>
    <property type="match status" value="1"/>
</dbReference>
<keyword evidence="6" id="KW-0479">Metal-binding</keyword>
<dbReference type="GO" id="GO:0046872">
    <property type="term" value="F:metal ion binding"/>
    <property type="evidence" value="ECO:0007669"/>
    <property type="project" value="UniProtKB-KW"/>
</dbReference>
<dbReference type="PANTHER" id="PTHR43141">
    <property type="entry name" value="CYTOCHROME BD2 SUBUNIT II"/>
    <property type="match status" value="1"/>
</dbReference>
<dbReference type="AlphaFoldDB" id="A0A645CS70"/>
<keyword evidence="4" id="KW-0349">Heme</keyword>
<dbReference type="GO" id="GO:0016682">
    <property type="term" value="F:oxidoreductase activity, acting on diphenols and related substances as donors, oxygen as acceptor"/>
    <property type="evidence" value="ECO:0007669"/>
    <property type="project" value="TreeGrafter"/>
</dbReference>
<evidence type="ECO:0000313" key="12">
    <source>
        <dbReference type="EMBL" id="MPM79744.1"/>
    </source>
</evidence>
<comment type="subcellular location">
    <subcellularLocation>
        <location evidence="1">Cell membrane</location>
        <topology evidence="1">Multi-pass membrane protein</topology>
    </subcellularLocation>
</comment>
<dbReference type="EMBL" id="VSSQ01029568">
    <property type="protein sequence ID" value="MPM79744.1"/>
    <property type="molecule type" value="Genomic_DNA"/>
</dbReference>
<evidence type="ECO:0000256" key="5">
    <source>
        <dbReference type="ARBA" id="ARBA00022692"/>
    </source>
</evidence>